<gene>
    <name evidence="8" type="ORF">GCM10011390_25300</name>
</gene>
<keyword evidence="5 7" id="KW-0472">Membrane</keyword>
<dbReference type="Proteomes" id="UP000644699">
    <property type="component" value="Unassembled WGS sequence"/>
</dbReference>
<feature type="transmembrane region" description="Helical" evidence="7">
    <location>
        <begin position="30"/>
        <end position="51"/>
    </location>
</feature>
<evidence type="ECO:0000256" key="6">
    <source>
        <dbReference type="SAM" id="MobiDB-lite"/>
    </source>
</evidence>
<feature type="transmembrane region" description="Helical" evidence="7">
    <location>
        <begin position="63"/>
        <end position="82"/>
    </location>
</feature>
<dbReference type="CDD" id="cd06579">
    <property type="entry name" value="TM_PBP1_transp_AraH_like"/>
    <property type="match status" value="1"/>
</dbReference>
<feature type="transmembrane region" description="Helical" evidence="7">
    <location>
        <begin position="102"/>
        <end position="128"/>
    </location>
</feature>
<comment type="subcellular location">
    <subcellularLocation>
        <location evidence="1">Cell membrane</location>
        <topology evidence="1">Multi-pass membrane protein</topology>
    </subcellularLocation>
</comment>
<feature type="transmembrane region" description="Helical" evidence="7">
    <location>
        <begin position="135"/>
        <end position="153"/>
    </location>
</feature>
<keyword evidence="2" id="KW-1003">Cell membrane</keyword>
<proteinExistence type="predicted"/>
<comment type="caution">
    <text evidence="8">The sequence shown here is derived from an EMBL/GenBank/DDBJ whole genome shotgun (WGS) entry which is preliminary data.</text>
</comment>
<reference evidence="8" key="2">
    <citation type="submission" date="2020-09" db="EMBL/GenBank/DDBJ databases">
        <authorList>
            <person name="Sun Q."/>
            <person name="Zhou Y."/>
        </authorList>
    </citation>
    <scope>NUCLEOTIDE SEQUENCE</scope>
    <source>
        <strain evidence="8">CGMCC 1.15367</strain>
    </source>
</reference>
<dbReference type="InterPro" id="IPR001851">
    <property type="entry name" value="ABC_transp_permease"/>
</dbReference>
<dbReference type="AlphaFoldDB" id="A0A916ZMN6"/>
<keyword evidence="4 7" id="KW-1133">Transmembrane helix</keyword>
<dbReference type="PANTHER" id="PTHR32196">
    <property type="entry name" value="ABC TRANSPORTER PERMEASE PROTEIN YPHD-RELATED-RELATED"/>
    <property type="match status" value="1"/>
</dbReference>
<evidence type="ECO:0000256" key="3">
    <source>
        <dbReference type="ARBA" id="ARBA00022692"/>
    </source>
</evidence>
<dbReference type="GO" id="GO:0005886">
    <property type="term" value="C:plasma membrane"/>
    <property type="evidence" value="ECO:0007669"/>
    <property type="project" value="UniProtKB-SubCell"/>
</dbReference>
<dbReference type="RefSeq" id="WP_188908934.1">
    <property type="nucleotide sequence ID" value="NZ_BMIQ01000003.1"/>
</dbReference>
<dbReference type="Pfam" id="PF02653">
    <property type="entry name" value="BPD_transp_2"/>
    <property type="match status" value="1"/>
</dbReference>
<feature type="transmembrane region" description="Helical" evidence="7">
    <location>
        <begin position="173"/>
        <end position="194"/>
    </location>
</feature>
<feature type="transmembrane region" description="Helical" evidence="7">
    <location>
        <begin position="304"/>
        <end position="323"/>
    </location>
</feature>
<keyword evidence="3 7" id="KW-0812">Transmembrane</keyword>
<evidence type="ECO:0000313" key="8">
    <source>
        <dbReference type="EMBL" id="GGE05222.1"/>
    </source>
</evidence>
<evidence type="ECO:0000256" key="2">
    <source>
        <dbReference type="ARBA" id="ARBA00022475"/>
    </source>
</evidence>
<protein>
    <submittedName>
        <fullName evidence="8">Ribose ABC transporter permease</fullName>
    </submittedName>
</protein>
<evidence type="ECO:0000256" key="5">
    <source>
        <dbReference type="ARBA" id="ARBA00023136"/>
    </source>
</evidence>
<dbReference type="GO" id="GO:0022857">
    <property type="term" value="F:transmembrane transporter activity"/>
    <property type="evidence" value="ECO:0007669"/>
    <property type="project" value="InterPro"/>
</dbReference>
<dbReference type="EMBL" id="BMIQ01000003">
    <property type="protein sequence ID" value="GGE05222.1"/>
    <property type="molecule type" value="Genomic_DNA"/>
</dbReference>
<feature type="transmembrane region" description="Helical" evidence="7">
    <location>
        <begin position="225"/>
        <end position="248"/>
    </location>
</feature>
<evidence type="ECO:0000256" key="7">
    <source>
        <dbReference type="SAM" id="Phobius"/>
    </source>
</evidence>
<feature type="region of interest" description="Disordered" evidence="6">
    <location>
        <begin position="1"/>
        <end position="20"/>
    </location>
</feature>
<name>A0A916ZMN6_9HYPH</name>
<evidence type="ECO:0000256" key="4">
    <source>
        <dbReference type="ARBA" id="ARBA00022989"/>
    </source>
</evidence>
<evidence type="ECO:0000313" key="9">
    <source>
        <dbReference type="Proteomes" id="UP000644699"/>
    </source>
</evidence>
<sequence>MTDATTVTPRPNAARPEKSSAWQGESLRKASVAIGCIALFLVFSVLNSTFYQVSNLVDIMLQSSINAVIAVGMTLVIMTRGIDLSVGSVVGLSSMVAADMLSHGAVIGIAAGLGVGLVCGFLNGLLIAKLKLPDFIVTLGTLSIYRGAALIYVDGQPIYGLPKEFRAIFAGRILDVPTPVILAIVVAILAFLLVRFTALGEQIVAIGGNEEAARLSGVRIERVKITVYTLSSLLSSIAGFILIARIGAAEPIGGSGFELQAIGSAVIGGASLFGGVGNPLGSLVGALTLGGLQNGLTLMNVPSFWQYVASGLVVILAVLADQWTRKRG</sequence>
<evidence type="ECO:0000256" key="1">
    <source>
        <dbReference type="ARBA" id="ARBA00004651"/>
    </source>
</evidence>
<accession>A0A916ZMN6</accession>
<keyword evidence="9" id="KW-1185">Reference proteome</keyword>
<reference evidence="8" key="1">
    <citation type="journal article" date="2014" name="Int. J. Syst. Evol. Microbiol.">
        <title>Complete genome sequence of Corynebacterium casei LMG S-19264T (=DSM 44701T), isolated from a smear-ripened cheese.</title>
        <authorList>
            <consortium name="US DOE Joint Genome Institute (JGI-PGF)"/>
            <person name="Walter F."/>
            <person name="Albersmeier A."/>
            <person name="Kalinowski J."/>
            <person name="Ruckert C."/>
        </authorList>
    </citation>
    <scope>NUCLEOTIDE SEQUENCE</scope>
    <source>
        <strain evidence="8">CGMCC 1.15367</strain>
    </source>
</reference>
<organism evidence="8 9">
    <name type="scientific">Aureimonas endophytica</name>
    <dbReference type="NCBI Taxonomy" id="2027858"/>
    <lineage>
        <taxon>Bacteria</taxon>
        <taxon>Pseudomonadati</taxon>
        <taxon>Pseudomonadota</taxon>
        <taxon>Alphaproteobacteria</taxon>
        <taxon>Hyphomicrobiales</taxon>
        <taxon>Aurantimonadaceae</taxon>
        <taxon>Aureimonas</taxon>
    </lineage>
</organism>
<dbReference type="PANTHER" id="PTHR32196:SF72">
    <property type="entry name" value="RIBOSE IMPORT PERMEASE PROTEIN RBSC"/>
    <property type="match status" value="1"/>
</dbReference>